<name>A0A165IKB3_EXIGL</name>
<keyword evidence="3" id="KW-1185">Reference proteome</keyword>
<feature type="compositionally biased region" description="Low complexity" evidence="1">
    <location>
        <begin position="10"/>
        <end position="26"/>
    </location>
</feature>
<dbReference type="InParanoid" id="A0A165IKB3"/>
<dbReference type="EMBL" id="KV425988">
    <property type="protein sequence ID" value="KZV93522.1"/>
    <property type="molecule type" value="Genomic_DNA"/>
</dbReference>
<evidence type="ECO:0000256" key="1">
    <source>
        <dbReference type="SAM" id="MobiDB-lite"/>
    </source>
</evidence>
<reference evidence="2 3" key="1">
    <citation type="journal article" date="2016" name="Mol. Biol. Evol.">
        <title>Comparative Genomics of Early-Diverging Mushroom-Forming Fungi Provides Insights into the Origins of Lignocellulose Decay Capabilities.</title>
        <authorList>
            <person name="Nagy L.G."/>
            <person name="Riley R."/>
            <person name="Tritt A."/>
            <person name="Adam C."/>
            <person name="Daum C."/>
            <person name="Floudas D."/>
            <person name="Sun H."/>
            <person name="Yadav J.S."/>
            <person name="Pangilinan J."/>
            <person name="Larsson K.H."/>
            <person name="Matsuura K."/>
            <person name="Barry K."/>
            <person name="Labutti K."/>
            <person name="Kuo R."/>
            <person name="Ohm R.A."/>
            <person name="Bhattacharya S.S."/>
            <person name="Shirouzu T."/>
            <person name="Yoshinaga Y."/>
            <person name="Martin F.M."/>
            <person name="Grigoriev I.V."/>
            <person name="Hibbett D.S."/>
        </authorList>
    </citation>
    <scope>NUCLEOTIDE SEQUENCE [LARGE SCALE GENOMIC DNA]</scope>
    <source>
        <strain evidence="2 3">HHB12029</strain>
    </source>
</reference>
<evidence type="ECO:0000313" key="2">
    <source>
        <dbReference type="EMBL" id="KZV93522.1"/>
    </source>
</evidence>
<feature type="region of interest" description="Disordered" evidence="1">
    <location>
        <begin position="1"/>
        <end position="26"/>
    </location>
</feature>
<organism evidence="2 3">
    <name type="scientific">Exidia glandulosa HHB12029</name>
    <dbReference type="NCBI Taxonomy" id="1314781"/>
    <lineage>
        <taxon>Eukaryota</taxon>
        <taxon>Fungi</taxon>
        <taxon>Dikarya</taxon>
        <taxon>Basidiomycota</taxon>
        <taxon>Agaricomycotina</taxon>
        <taxon>Agaricomycetes</taxon>
        <taxon>Auriculariales</taxon>
        <taxon>Exidiaceae</taxon>
        <taxon>Exidia</taxon>
    </lineage>
</organism>
<dbReference type="Proteomes" id="UP000077266">
    <property type="component" value="Unassembled WGS sequence"/>
</dbReference>
<evidence type="ECO:0000313" key="3">
    <source>
        <dbReference type="Proteomes" id="UP000077266"/>
    </source>
</evidence>
<dbReference type="AlphaFoldDB" id="A0A165IKB3"/>
<protein>
    <submittedName>
        <fullName evidence="2">Uncharacterized protein</fullName>
    </submittedName>
</protein>
<proteinExistence type="predicted"/>
<gene>
    <name evidence="2" type="ORF">EXIGLDRAFT_835603</name>
</gene>
<accession>A0A165IKB3</accession>
<sequence length="117" mass="11672">MSSAPKTRKSSTPTQPTTTQPSSNPNVDYAAVFNASAAATSSTYASDLGHVWGSAPSAGVQASTSALTAAPVNRQGGTARPVTAAQLFNNATNASGASATTADLTHFWGTGAAKRNT</sequence>